<evidence type="ECO:0000313" key="2">
    <source>
        <dbReference type="Proteomes" id="UP001144372"/>
    </source>
</evidence>
<keyword evidence="2" id="KW-1185">Reference proteome</keyword>
<comment type="caution">
    <text evidence="1">The sequence shown here is derived from an EMBL/GenBank/DDBJ whole genome shotgun (WGS) entry which is preliminary data.</text>
</comment>
<proteinExistence type="predicted"/>
<reference evidence="1" key="1">
    <citation type="submission" date="2022-12" db="EMBL/GenBank/DDBJ databases">
        <title>Reference genome sequencing for broad-spectrum identification of bacterial and archaeal isolates by mass spectrometry.</title>
        <authorList>
            <person name="Sekiguchi Y."/>
            <person name="Tourlousse D.M."/>
        </authorList>
    </citation>
    <scope>NUCLEOTIDE SEQUENCE</scope>
    <source>
        <strain evidence="1">ASRB1</strain>
    </source>
</reference>
<dbReference type="Proteomes" id="UP001144372">
    <property type="component" value="Unassembled WGS sequence"/>
</dbReference>
<gene>
    <name evidence="1" type="ORF">DAMNIGENAA_05030</name>
</gene>
<name>A0A9W6D2M8_9BACT</name>
<evidence type="ECO:0008006" key="3">
    <source>
        <dbReference type="Google" id="ProtNLM"/>
    </source>
</evidence>
<evidence type="ECO:0000313" key="1">
    <source>
        <dbReference type="EMBL" id="GLI33070.1"/>
    </source>
</evidence>
<dbReference type="RefSeq" id="WP_281792088.1">
    <property type="nucleotide sequence ID" value="NZ_BSDR01000001.1"/>
</dbReference>
<sequence>MDQYEYIRTAHRVYGKSIREIARETGHDRKTIRKVLRGEPSGYGRRRFQPYPVLGPCLSLIDSWLEGDKDAPRK</sequence>
<protein>
    <recommendedName>
        <fullName evidence="3">Helix-turn-helix domain-containing protein</fullName>
    </recommendedName>
</protein>
<accession>A0A9W6D2M8</accession>
<dbReference type="EMBL" id="BSDR01000001">
    <property type="protein sequence ID" value="GLI33070.1"/>
    <property type="molecule type" value="Genomic_DNA"/>
</dbReference>
<dbReference type="AlphaFoldDB" id="A0A9W6D2M8"/>
<organism evidence="1 2">
    <name type="scientific">Desulforhabdus amnigena</name>
    <dbReference type="NCBI Taxonomy" id="40218"/>
    <lineage>
        <taxon>Bacteria</taxon>
        <taxon>Pseudomonadati</taxon>
        <taxon>Thermodesulfobacteriota</taxon>
        <taxon>Syntrophobacteria</taxon>
        <taxon>Syntrophobacterales</taxon>
        <taxon>Syntrophobacteraceae</taxon>
        <taxon>Desulforhabdus</taxon>
    </lineage>
</organism>